<sequence>MITKNSLDKYASNPLFKQANDAYSLCFLGLFLSYFTILLAVGFAIVGLSKDKERKYRSHFIYILCGCVYYTLYFAICLGMLYWTYQQHFIGQGNLWTPLFLYLFFGLSPFIWWVARFVTGWRLLKNGKEVCCPYTLWLAR</sequence>
<dbReference type="Proteomes" id="UP000254601">
    <property type="component" value="Unassembled WGS sequence"/>
</dbReference>
<keyword evidence="3" id="KW-1185">Reference proteome</keyword>
<protein>
    <submittedName>
        <fullName evidence="2">Predicted membrane protein</fullName>
    </submittedName>
</protein>
<dbReference type="AlphaFoldDB" id="A0A380MN29"/>
<evidence type="ECO:0000313" key="3">
    <source>
        <dbReference type="Proteomes" id="UP000254601"/>
    </source>
</evidence>
<dbReference type="RefSeq" id="WP_072576671.1">
    <property type="nucleotide sequence ID" value="NZ_LWHB01000090.1"/>
</dbReference>
<gene>
    <name evidence="2" type="ORF">NCTC13337_00340</name>
</gene>
<keyword evidence="1" id="KW-0472">Membrane</keyword>
<evidence type="ECO:0000313" key="2">
    <source>
        <dbReference type="EMBL" id="SUO93658.1"/>
    </source>
</evidence>
<feature type="transmembrane region" description="Helical" evidence="1">
    <location>
        <begin position="60"/>
        <end position="83"/>
    </location>
</feature>
<keyword evidence="1" id="KW-1133">Transmembrane helix</keyword>
<evidence type="ECO:0000256" key="1">
    <source>
        <dbReference type="SAM" id="Phobius"/>
    </source>
</evidence>
<feature type="transmembrane region" description="Helical" evidence="1">
    <location>
        <begin position="22"/>
        <end position="48"/>
    </location>
</feature>
<accession>A0A380MN29</accession>
<feature type="transmembrane region" description="Helical" evidence="1">
    <location>
        <begin position="95"/>
        <end position="115"/>
    </location>
</feature>
<name>A0A380MN29_9GAMM</name>
<proteinExistence type="predicted"/>
<reference evidence="2 3" key="1">
    <citation type="submission" date="2018-06" db="EMBL/GenBank/DDBJ databases">
        <authorList>
            <consortium name="Pathogen Informatics"/>
            <person name="Doyle S."/>
        </authorList>
    </citation>
    <scope>NUCLEOTIDE SEQUENCE [LARGE SCALE GENOMIC DNA]</scope>
    <source>
        <strain evidence="2 3">NCTC13337</strain>
    </source>
</reference>
<organism evidence="2 3">
    <name type="scientific">Suttonella ornithocola</name>
    <dbReference type="NCBI Taxonomy" id="279832"/>
    <lineage>
        <taxon>Bacteria</taxon>
        <taxon>Pseudomonadati</taxon>
        <taxon>Pseudomonadota</taxon>
        <taxon>Gammaproteobacteria</taxon>
        <taxon>Cardiobacteriales</taxon>
        <taxon>Cardiobacteriaceae</taxon>
        <taxon>Suttonella</taxon>
    </lineage>
</organism>
<dbReference type="EMBL" id="UHIC01000001">
    <property type="protein sequence ID" value="SUO93658.1"/>
    <property type="molecule type" value="Genomic_DNA"/>
</dbReference>
<keyword evidence="1" id="KW-0812">Transmembrane</keyword>